<comment type="caution">
    <text evidence="1">The sequence shown here is derived from an EMBL/GenBank/DDBJ whole genome shotgun (WGS) entry which is preliminary data.</text>
</comment>
<dbReference type="EMBL" id="JAUEMJ010000010">
    <property type="protein sequence ID" value="MDN3242911.1"/>
    <property type="molecule type" value="Genomic_DNA"/>
</dbReference>
<organism evidence="1 3">
    <name type="scientific">Glycomyces tritici</name>
    <dbReference type="NCBI Taxonomy" id="2665176"/>
    <lineage>
        <taxon>Bacteria</taxon>
        <taxon>Bacillati</taxon>
        <taxon>Actinomycetota</taxon>
        <taxon>Actinomycetes</taxon>
        <taxon>Glycomycetales</taxon>
        <taxon>Glycomycetaceae</taxon>
        <taxon>Glycomyces</taxon>
    </lineage>
</organism>
<name>A0ABT7YQM8_9ACTN</name>
<keyword evidence="3" id="KW-1185">Reference proteome</keyword>
<evidence type="ECO:0000313" key="1">
    <source>
        <dbReference type="EMBL" id="MDN3240886.1"/>
    </source>
</evidence>
<dbReference type="EMBL" id="JAUEMJ010000004">
    <property type="protein sequence ID" value="MDN3240886.1"/>
    <property type="molecule type" value="Genomic_DNA"/>
</dbReference>
<dbReference type="Proteomes" id="UP001171902">
    <property type="component" value="Unassembled WGS sequence"/>
</dbReference>
<proteinExistence type="predicted"/>
<evidence type="ECO:0000313" key="2">
    <source>
        <dbReference type="EMBL" id="MDN3242911.1"/>
    </source>
</evidence>
<protein>
    <submittedName>
        <fullName evidence="1">Uncharacterized protein</fullName>
    </submittedName>
</protein>
<gene>
    <name evidence="1" type="ORF">QWI33_14215</name>
    <name evidence="2" type="ORF">QWI33_24530</name>
</gene>
<sequence length="97" mass="11690">MTVTVVQFEIPISQQPERKLPFSVELDETNAVVRYRAKLWASEADTVLWMIHERGRIREVRWVEYWQRMWAPNIRIQLIGRVQQLLIKQLQEPHPDP</sequence>
<dbReference type="RefSeq" id="WP_289957810.1">
    <property type="nucleotide sequence ID" value="NZ_JAUEMJ010000004.1"/>
</dbReference>
<evidence type="ECO:0000313" key="3">
    <source>
        <dbReference type="Proteomes" id="UP001171902"/>
    </source>
</evidence>
<reference evidence="1" key="1">
    <citation type="submission" date="2023-06" db="EMBL/GenBank/DDBJ databases">
        <title>Gycomyces niveus sp.nov., a novel actinomycete isolated from soil in Shouguang.</title>
        <authorList>
            <person name="Yang X."/>
            <person name="Zhao J."/>
        </authorList>
    </citation>
    <scope>NUCLEOTIDE SEQUENCE</scope>
    <source>
        <strain evidence="1">NEAU C2</strain>
    </source>
</reference>
<accession>A0ABT7YQM8</accession>